<dbReference type="GO" id="GO:0046491">
    <property type="term" value="P:L-methylmalonyl-CoA metabolic process"/>
    <property type="evidence" value="ECO:0007669"/>
    <property type="project" value="TreeGrafter"/>
</dbReference>
<keyword evidence="1" id="KW-0479">Metal-binding</keyword>
<sequence>MSGPVVKPNSGGAILDTVAAGNDYEHQTEWLKRQNVDLNCRITLKKLSHVRYQHPNLDEISKFLADFGIDIAKKGDDEVWFKGYGPDQYVYYARKGPKKFLGGAFEVETEEELQRAAKLSGAGSIDDMTGAPGGGKLLTITDPEGYLFNIIWGQQPAQTKKVPEKLPLNYEVEKERVRKFQRFQPGPAAVHKLGHFGYCTAKFDDLVSFYAQNFNIVPSDCIYVNRDSQRQVVTIFFHLDLGDQIVDHHCFFLSANATAHVHHCSFEVHDYDTQNLGHQWLAQQGYESVWGVGRHVLGSQIFDYWWDTTGNMVEHYADGDIVNRETPVAYVEAGSESLAVWGPELPVTFMQ</sequence>
<name>W9HU58_FUSOX</name>
<evidence type="ECO:0000313" key="3">
    <source>
        <dbReference type="EMBL" id="EWY84359.1"/>
    </source>
</evidence>
<protein>
    <recommendedName>
        <fullName evidence="2">VOC domain-containing protein</fullName>
    </recommendedName>
</protein>
<dbReference type="EMBL" id="JH717846">
    <property type="protein sequence ID" value="EWY84359.1"/>
    <property type="molecule type" value="Genomic_DNA"/>
</dbReference>
<dbReference type="PROSITE" id="PS51819">
    <property type="entry name" value="VOC"/>
    <property type="match status" value="2"/>
</dbReference>
<organism evidence="3 4">
    <name type="scientific">Fusarium oxysporum NRRL 32931</name>
    <dbReference type="NCBI Taxonomy" id="660029"/>
    <lineage>
        <taxon>Eukaryota</taxon>
        <taxon>Fungi</taxon>
        <taxon>Dikarya</taxon>
        <taxon>Ascomycota</taxon>
        <taxon>Pezizomycotina</taxon>
        <taxon>Sordariomycetes</taxon>
        <taxon>Hypocreomycetidae</taxon>
        <taxon>Hypocreales</taxon>
        <taxon>Nectriaceae</taxon>
        <taxon>Fusarium</taxon>
        <taxon>Fusarium oxysporum species complex</taxon>
    </lineage>
</organism>
<dbReference type="HOGENOM" id="CLU_052361_0_1_1"/>
<dbReference type="InterPro" id="IPR037523">
    <property type="entry name" value="VOC_core"/>
</dbReference>
<gene>
    <name evidence="3" type="ORF">FOYG_11819</name>
</gene>
<dbReference type="GO" id="GO:0005739">
    <property type="term" value="C:mitochondrion"/>
    <property type="evidence" value="ECO:0007669"/>
    <property type="project" value="TreeGrafter"/>
</dbReference>
<evidence type="ECO:0000259" key="2">
    <source>
        <dbReference type="PROSITE" id="PS51819"/>
    </source>
</evidence>
<evidence type="ECO:0000256" key="1">
    <source>
        <dbReference type="ARBA" id="ARBA00022723"/>
    </source>
</evidence>
<dbReference type="InterPro" id="IPR051785">
    <property type="entry name" value="MMCE/EMCE_epimerase"/>
</dbReference>
<dbReference type="PANTHER" id="PTHR43048:SF3">
    <property type="entry name" value="METHYLMALONYL-COA EPIMERASE, MITOCHONDRIAL"/>
    <property type="match status" value="1"/>
</dbReference>
<evidence type="ECO:0000313" key="4">
    <source>
        <dbReference type="Proteomes" id="UP000030753"/>
    </source>
</evidence>
<dbReference type="FunFam" id="3.10.180.10:FF:000039">
    <property type="entry name" value="Trihydroxytoluene oxygenase (AFU_orthologue AFUA_8G02470)"/>
    <property type="match status" value="1"/>
</dbReference>
<dbReference type="GO" id="GO:0046872">
    <property type="term" value="F:metal ion binding"/>
    <property type="evidence" value="ECO:0007669"/>
    <property type="project" value="UniProtKB-KW"/>
</dbReference>
<reference evidence="3 4" key="1">
    <citation type="submission" date="2011-06" db="EMBL/GenBank/DDBJ databases">
        <title>The Genome Sequence of Fusarium oxysporum FOSC 3-a.</title>
        <authorList>
            <consortium name="The Broad Institute Genome Sequencing Platform"/>
            <person name="Ma L.-J."/>
            <person name="Gale L.R."/>
            <person name="Schwartz D.C."/>
            <person name="Zhou S."/>
            <person name="Corby-Kistler H."/>
            <person name="Young S.K."/>
            <person name="Zeng Q."/>
            <person name="Gargeya S."/>
            <person name="Fitzgerald M."/>
            <person name="Haas B."/>
            <person name="Abouelleil A."/>
            <person name="Alvarado L."/>
            <person name="Arachchi H.M."/>
            <person name="Berlin A."/>
            <person name="Brown A."/>
            <person name="Chapman S.B."/>
            <person name="Chen Z."/>
            <person name="Dunbar C."/>
            <person name="Freedman E."/>
            <person name="Gearin G."/>
            <person name="Gellesch M."/>
            <person name="Goldberg J."/>
            <person name="Griggs A."/>
            <person name="Gujja S."/>
            <person name="Heiman D."/>
            <person name="Howarth C."/>
            <person name="Larson L."/>
            <person name="Lui A."/>
            <person name="MacDonald P.J.P."/>
            <person name="Mehta T."/>
            <person name="Montmayeur A."/>
            <person name="Murphy C."/>
            <person name="Neiman D."/>
            <person name="Pearson M."/>
            <person name="Priest M."/>
            <person name="Roberts A."/>
            <person name="Saif S."/>
            <person name="Shea T."/>
            <person name="Shenoy N."/>
            <person name="Sisk P."/>
            <person name="Stolte C."/>
            <person name="Sykes S."/>
            <person name="Wortman J."/>
            <person name="Nusbaum C."/>
            <person name="Birren B."/>
        </authorList>
    </citation>
    <scope>NUCLEOTIDE SEQUENCE [LARGE SCALE GENOMIC DNA]</scope>
    <source>
        <strain evidence="4">FOSC 3-a</strain>
    </source>
</reference>
<dbReference type="AlphaFoldDB" id="W9HU58"/>
<dbReference type="Gene3D" id="3.10.180.10">
    <property type="entry name" value="2,3-Dihydroxybiphenyl 1,2-Dioxygenase, domain 1"/>
    <property type="match status" value="2"/>
</dbReference>
<dbReference type="Proteomes" id="UP000030753">
    <property type="component" value="Unassembled WGS sequence"/>
</dbReference>
<dbReference type="PANTHER" id="PTHR43048">
    <property type="entry name" value="METHYLMALONYL-COA EPIMERASE"/>
    <property type="match status" value="1"/>
</dbReference>
<dbReference type="OrthoDB" id="3360610at2759"/>
<feature type="domain" description="VOC" evidence="2">
    <location>
        <begin position="46"/>
        <end position="153"/>
    </location>
</feature>
<feature type="domain" description="VOC" evidence="2">
    <location>
        <begin position="192"/>
        <end position="318"/>
    </location>
</feature>
<dbReference type="InterPro" id="IPR029068">
    <property type="entry name" value="Glyas_Bleomycin-R_OHBP_Dase"/>
</dbReference>
<dbReference type="FunFam" id="3.10.180.10:FF:000034">
    <property type="entry name" value="Glyoxalase/Bleomycin resistance protein/Dihydroxybiphenyl dioxygenase"/>
    <property type="match status" value="1"/>
</dbReference>
<dbReference type="SUPFAM" id="SSF54593">
    <property type="entry name" value="Glyoxalase/Bleomycin resistance protein/Dihydroxybiphenyl dioxygenase"/>
    <property type="match status" value="1"/>
</dbReference>
<proteinExistence type="predicted"/>
<dbReference type="GO" id="GO:0004493">
    <property type="term" value="F:methylmalonyl-CoA epimerase activity"/>
    <property type="evidence" value="ECO:0007669"/>
    <property type="project" value="TreeGrafter"/>
</dbReference>
<dbReference type="CDD" id="cd07267">
    <property type="entry name" value="THT_Oxygenase_N"/>
    <property type="match status" value="1"/>
</dbReference>
<accession>W9HU58</accession>